<name>A0ABR6IQ87_9HYPH</name>
<keyword evidence="2" id="KW-1185">Reference proteome</keyword>
<evidence type="ECO:0008006" key="3">
    <source>
        <dbReference type="Google" id="ProtNLM"/>
    </source>
</evidence>
<dbReference type="EMBL" id="JACIFX010000004">
    <property type="protein sequence ID" value="MBB4230047.1"/>
    <property type="molecule type" value="Genomic_DNA"/>
</dbReference>
<protein>
    <recommendedName>
        <fullName evidence="3">pEK499-p136 HEPN domain-containing protein</fullName>
    </recommendedName>
</protein>
<proteinExistence type="predicted"/>
<comment type="caution">
    <text evidence="1">The sequence shown here is derived from an EMBL/GenBank/DDBJ whole genome shotgun (WGS) entry which is preliminary data.</text>
</comment>
<organism evidence="1 2">
    <name type="scientific">Rhizobium mongolense</name>
    <dbReference type="NCBI Taxonomy" id="57676"/>
    <lineage>
        <taxon>Bacteria</taxon>
        <taxon>Pseudomonadati</taxon>
        <taxon>Pseudomonadota</taxon>
        <taxon>Alphaproteobacteria</taxon>
        <taxon>Hyphomicrobiales</taxon>
        <taxon>Rhizobiaceae</taxon>
        <taxon>Rhizobium/Agrobacterium group</taxon>
        <taxon>Rhizobium</taxon>
    </lineage>
</organism>
<evidence type="ECO:0000313" key="2">
    <source>
        <dbReference type="Proteomes" id="UP000551353"/>
    </source>
</evidence>
<sequence>MRKPPKSFEIYSQKPIDTIWELFMASDTDRQSRLKPKTKTFGLKTPYDLYKKLLFDIERLRSSVASANVRYAAFDCAVTANHIVDWVLHFSDDARHFRLTGKNRLDAEGNPKKGIMKGFGKKNKGRLPRLEFCRQIANSVKHVEVTHGPRMPNMVTGAGVRLKPEVAAYAYIIHNDKKSPIIEVFEEMADQWKVFLIEEGFFNPDNEPPDE</sequence>
<gene>
    <name evidence="1" type="ORF">GGD56_003898</name>
</gene>
<accession>A0ABR6IQ87</accession>
<dbReference type="Proteomes" id="UP000551353">
    <property type="component" value="Unassembled WGS sequence"/>
</dbReference>
<dbReference type="RefSeq" id="WP_233450541.1">
    <property type="nucleotide sequence ID" value="NZ_JACIFX010000004.1"/>
</dbReference>
<reference evidence="1 2" key="1">
    <citation type="submission" date="2020-08" db="EMBL/GenBank/DDBJ databases">
        <title>Genomic Encyclopedia of Type Strains, Phase IV (KMG-V): Genome sequencing to study the core and pangenomes of soil and plant-associated prokaryotes.</title>
        <authorList>
            <person name="Whitman W."/>
        </authorList>
    </citation>
    <scope>NUCLEOTIDE SEQUENCE [LARGE SCALE GENOMIC DNA]</scope>
    <source>
        <strain evidence="1 2">SEMIA 4087</strain>
    </source>
</reference>
<evidence type="ECO:0000313" key="1">
    <source>
        <dbReference type="EMBL" id="MBB4230047.1"/>
    </source>
</evidence>